<dbReference type="OrthoDB" id="5611555at2"/>
<dbReference type="AlphaFoldDB" id="A0A501WSP0"/>
<feature type="transmembrane region" description="Helical" evidence="1">
    <location>
        <begin position="166"/>
        <end position="191"/>
    </location>
</feature>
<feature type="transmembrane region" description="Helical" evidence="1">
    <location>
        <begin position="203"/>
        <end position="225"/>
    </location>
</feature>
<dbReference type="InterPro" id="IPR029151">
    <property type="entry name" value="Sensor-like_sf"/>
</dbReference>
<accession>A0A501WSP0</accession>
<organism evidence="2 3">
    <name type="scientific">Maribrevibacterium harenarium</name>
    <dbReference type="NCBI Taxonomy" id="2589817"/>
    <lineage>
        <taxon>Bacteria</taxon>
        <taxon>Pseudomonadati</taxon>
        <taxon>Pseudomonadota</taxon>
        <taxon>Gammaproteobacteria</taxon>
        <taxon>Oceanospirillales</taxon>
        <taxon>Oceanospirillaceae</taxon>
        <taxon>Maribrevibacterium</taxon>
    </lineage>
</organism>
<keyword evidence="1" id="KW-0472">Membrane</keyword>
<reference evidence="2 3" key="1">
    <citation type="submission" date="2019-06" db="EMBL/GenBank/DDBJ databases">
        <title>A novel bacterium of genus Marinomonas, isolated from coastal sand.</title>
        <authorList>
            <person name="Huang H."/>
            <person name="Mo K."/>
            <person name="Hu Y."/>
        </authorList>
    </citation>
    <scope>NUCLEOTIDE SEQUENCE [LARGE SCALE GENOMIC DNA]</scope>
    <source>
        <strain evidence="2 3">HB171799</strain>
    </source>
</reference>
<gene>
    <name evidence="2" type="ORF">FJM67_08990</name>
</gene>
<feature type="transmembrane region" description="Helical" evidence="1">
    <location>
        <begin position="276"/>
        <end position="297"/>
    </location>
</feature>
<evidence type="ECO:0000313" key="2">
    <source>
        <dbReference type="EMBL" id="TPE51862.1"/>
    </source>
</evidence>
<evidence type="ECO:0000256" key="1">
    <source>
        <dbReference type="SAM" id="Phobius"/>
    </source>
</evidence>
<dbReference type="CDD" id="cd12914">
    <property type="entry name" value="PDC1_DGC_like"/>
    <property type="match status" value="1"/>
</dbReference>
<evidence type="ECO:0008006" key="4">
    <source>
        <dbReference type="Google" id="ProtNLM"/>
    </source>
</evidence>
<keyword evidence="1" id="KW-1133">Transmembrane helix</keyword>
<keyword evidence="3" id="KW-1185">Reference proteome</keyword>
<dbReference type="SUPFAM" id="SSF103190">
    <property type="entry name" value="Sensory domain-like"/>
    <property type="match status" value="1"/>
</dbReference>
<proteinExistence type="predicted"/>
<feature type="transmembrane region" description="Helical" evidence="1">
    <location>
        <begin position="245"/>
        <end position="264"/>
    </location>
</feature>
<comment type="caution">
    <text evidence="2">The sequence shown here is derived from an EMBL/GenBank/DDBJ whole genome shotgun (WGS) entry which is preliminary data.</text>
</comment>
<keyword evidence="1" id="KW-0812">Transmembrane</keyword>
<dbReference type="RefSeq" id="WP_140588573.1">
    <property type="nucleotide sequence ID" value="NZ_VFRR01000014.1"/>
</dbReference>
<dbReference type="Gene3D" id="3.30.450.20">
    <property type="entry name" value="PAS domain"/>
    <property type="match status" value="1"/>
</dbReference>
<evidence type="ECO:0000313" key="3">
    <source>
        <dbReference type="Proteomes" id="UP000315901"/>
    </source>
</evidence>
<dbReference type="EMBL" id="VFRR01000014">
    <property type="protein sequence ID" value="TPE51862.1"/>
    <property type="molecule type" value="Genomic_DNA"/>
</dbReference>
<name>A0A501WSP0_9GAMM</name>
<protein>
    <recommendedName>
        <fullName evidence="4">General glycosylation pathway protein</fullName>
    </recommendedName>
</protein>
<sequence>MHNHFHLLDKYQKYESTIQALLTSIMTSLDRQALLRDVVKQREAIEQLSHAYPFIELIYSLDSHGVQLADTVTSPNVTGLKARTMGKGTDRSHRPYFEGAVVSNTDTFVTAPYLSSATHKLAISVVHSVRAPEGSGYLVLNFNLARLVSYLLGDEKRDKLHPYFQLIHGVIGVALIIVAIALLGSAFYSLFVGLAHDQDAASTSFGSVVMLTLALAVFDLGKTILEEEVLMSKDINHYHSTRRTIMRFISAIIIAVSIEALLLMFKSVLKSDPSQILNGVAMMLSGVGLLAGLGVYLKLSREER</sequence>
<dbReference type="Proteomes" id="UP000315901">
    <property type="component" value="Unassembled WGS sequence"/>
</dbReference>